<proteinExistence type="predicted"/>
<evidence type="ECO:0000256" key="2">
    <source>
        <dbReference type="ARBA" id="ARBA00022679"/>
    </source>
</evidence>
<feature type="domain" description="Methyltransferase" evidence="4">
    <location>
        <begin position="31"/>
        <end position="121"/>
    </location>
</feature>
<dbReference type="GO" id="GO:0032259">
    <property type="term" value="P:methylation"/>
    <property type="evidence" value="ECO:0007669"/>
    <property type="project" value="UniProtKB-KW"/>
</dbReference>
<dbReference type="Proteomes" id="UP001597046">
    <property type="component" value="Unassembled WGS sequence"/>
</dbReference>
<dbReference type="InterPro" id="IPR041698">
    <property type="entry name" value="Methyltransf_25"/>
</dbReference>
<evidence type="ECO:0000313" key="6">
    <source>
        <dbReference type="Proteomes" id="UP001597046"/>
    </source>
</evidence>
<protein>
    <submittedName>
        <fullName evidence="5">Class I SAM-dependent methyltransferase</fullName>
        <ecNumber evidence="5">2.1.1.222</ecNumber>
        <ecNumber evidence="5">2.1.1.64</ecNumber>
    </submittedName>
</protein>
<gene>
    <name evidence="5" type="ORF">ACFQ2V_13100</name>
</gene>
<dbReference type="GO" id="GO:0102208">
    <property type="term" value="F:2-polyprenyl-6-hydroxyphenol methylase activity"/>
    <property type="evidence" value="ECO:0007669"/>
    <property type="project" value="UniProtKB-EC"/>
</dbReference>
<accession>A0ABW3MX30</accession>
<name>A0ABW3MX30_9MICO</name>
<keyword evidence="2 5" id="KW-0808">Transferase</keyword>
<dbReference type="EC" id="2.1.1.222" evidence="5"/>
<dbReference type="CDD" id="cd02440">
    <property type="entry name" value="AdoMet_MTases"/>
    <property type="match status" value="1"/>
</dbReference>
<evidence type="ECO:0000259" key="4">
    <source>
        <dbReference type="Pfam" id="PF13649"/>
    </source>
</evidence>
<keyword evidence="1 5" id="KW-0489">Methyltransferase</keyword>
<dbReference type="Gene3D" id="3.40.50.150">
    <property type="entry name" value="Vaccinia Virus protein VP39"/>
    <property type="match status" value="1"/>
</dbReference>
<reference evidence="6" key="1">
    <citation type="journal article" date="2019" name="Int. J. Syst. Evol. Microbiol.">
        <title>The Global Catalogue of Microorganisms (GCM) 10K type strain sequencing project: providing services to taxonomists for standard genome sequencing and annotation.</title>
        <authorList>
            <consortium name="The Broad Institute Genomics Platform"/>
            <consortium name="The Broad Institute Genome Sequencing Center for Infectious Disease"/>
            <person name="Wu L."/>
            <person name="Ma J."/>
        </authorList>
    </citation>
    <scope>NUCLEOTIDE SEQUENCE [LARGE SCALE GENOMIC DNA]</scope>
    <source>
        <strain evidence="6">CCUG 57508</strain>
    </source>
</reference>
<dbReference type="Pfam" id="PF13649">
    <property type="entry name" value="Methyltransf_25"/>
    <property type="match status" value="1"/>
</dbReference>
<dbReference type="PANTHER" id="PTHR43464">
    <property type="entry name" value="METHYLTRANSFERASE"/>
    <property type="match status" value="1"/>
</dbReference>
<dbReference type="PROSITE" id="PS51585">
    <property type="entry name" value="SAM_MT_TPMT"/>
    <property type="match status" value="1"/>
</dbReference>
<dbReference type="InterPro" id="IPR008854">
    <property type="entry name" value="TPMT"/>
</dbReference>
<keyword evidence="6" id="KW-1185">Reference proteome</keyword>
<sequence length="176" mass="19016">MPWDRTDPSPVLRQWAESQGLEGRGRRGVVVGCGLGADAEYLAALGFDTVAFDVAPTAVRVAQDRHPGSAVDYRVADLLDLPEEWLGAFDLVIEVYTVQALPDPPRSDAVRGVRSLVAPGGTLFAVAFRSDGESDATTGPPFALSRGRMQSFEGDGLEAVEVTAVEDERWRAVFRR</sequence>
<organism evidence="5 6">
    <name type="scientific">Terrabacter terrigena</name>
    <dbReference type="NCBI Taxonomy" id="574718"/>
    <lineage>
        <taxon>Bacteria</taxon>
        <taxon>Bacillati</taxon>
        <taxon>Actinomycetota</taxon>
        <taxon>Actinomycetes</taxon>
        <taxon>Micrococcales</taxon>
        <taxon>Intrasporangiaceae</taxon>
        <taxon>Terrabacter</taxon>
    </lineage>
</organism>
<keyword evidence="3" id="KW-0949">S-adenosyl-L-methionine</keyword>
<evidence type="ECO:0000256" key="1">
    <source>
        <dbReference type="ARBA" id="ARBA00022603"/>
    </source>
</evidence>
<dbReference type="PANTHER" id="PTHR43464:SF19">
    <property type="entry name" value="UBIQUINONE BIOSYNTHESIS O-METHYLTRANSFERASE, MITOCHONDRIAL"/>
    <property type="match status" value="1"/>
</dbReference>
<comment type="caution">
    <text evidence="5">The sequence shown here is derived from an EMBL/GenBank/DDBJ whole genome shotgun (WGS) entry which is preliminary data.</text>
</comment>
<dbReference type="InterPro" id="IPR029063">
    <property type="entry name" value="SAM-dependent_MTases_sf"/>
</dbReference>
<dbReference type="GO" id="GO:0061542">
    <property type="term" value="F:3-demethylubiquinol 3-O-methyltransferase activity"/>
    <property type="evidence" value="ECO:0007669"/>
    <property type="project" value="UniProtKB-EC"/>
</dbReference>
<evidence type="ECO:0000256" key="3">
    <source>
        <dbReference type="ARBA" id="ARBA00022691"/>
    </source>
</evidence>
<evidence type="ECO:0000313" key="5">
    <source>
        <dbReference type="EMBL" id="MFD1055248.1"/>
    </source>
</evidence>
<dbReference type="EMBL" id="JBHTKH010000008">
    <property type="protein sequence ID" value="MFD1055248.1"/>
    <property type="molecule type" value="Genomic_DNA"/>
</dbReference>
<dbReference type="EC" id="2.1.1.64" evidence="5"/>
<dbReference type="SUPFAM" id="SSF53335">
    <property type="entry name" value="S-adenosyl-L-methionine-dependent methyltransferases"/>
    <property type="match status" value="1"/>
</dbReference>